<keyword evidence="2" id="KW-1185">Reference proteome</keyword>
<sequence>MADFVLADVTDSALDGIIAGFPAAYAEKVGKTGIERGAAHLASDVAAGCFSAFMSMQCSSIFPRCTVPQSGEEPIAAGGRAPMCLHLCILPLITCPGFWISDVAGPCSMVSVPPVCAQAFYWNTAWPVDGLAARGEAASPWKHRLPPQYSSFDDANPFPSDCPVPDHGPGGMDSAEAEADADMASKFARAANQILVDLVSAMRCLLPFACAGVAAGLLLGGADNLTAAQLFPRGQSPTDEASAIEESFRIAYGHFEKRRGPRRELSVSRQWLAQLRPEGFVMIGASALGGGHGASLRAAALTTSSNKRRAPLLQGCSSQWRSDREPPARRGLARAPRRCAAVATEAAEREGRVQLAVSAVRVSLEWRPESGLGQGLQEAQAEMLADVSSAAVFRLSNFESGTLRTALRVWGQWAEWAGRQGQPATSLARQPMAVAEFVHKLSIARTSGVRIWNALKWMCVHLKAPFCLDDAFRPVPRDPGSGTVAPPAQATVVEPEMIYHVIDFLDGARTPGQVMLAAGMLAAVFAWVRYTHLLRSRPLEKSVYFCWFRASRGKQGKRQGRPSFDWCLPRRLGGARSAADALWDGWHKLAAREDRAGRAVPTGLVFDPVSGAPVKLGAFNLSLKEVFRGSLADDSQLDLVTSYSLRRAGPTWASAIQLDWEARDISGGWTEGGDNSRRNQMPIVYNARRRQAEMCTRLHMAGVLSCLRTDLEAPVQWEQVRCWASSAPGKVMMADLEKEAQQRVAVSTVREKAAFLPASVVEELRRQKFLRIIVAPRGPAAFQARGVDCAGRAVTALPGDEAAQGAELGECDVKGSDGAPAHCAPPVRELAAKYQFDERIATHLVETVGLETLIDFAHAVTSENEWAPILERVPDLERRLGQLSRVRQITMADFVLADVTACFSAFMSMQCSSIYPRCTVPQSGEEPIAAGGRAPMCLHLCILPLITCPGFWISDVAGPCSMVSVPPVCAQAFYWNTAWPSIGTCHGGAAKRVAVEASIASAVFKFRRGHAGPGCLRFTGQRRHRAEFAELAERSGNGSAALRRRATVMFPRS</sequence>
<evidence type="ECO:0000313" key="2">
    <source>
        <dbReference type="Proteomes" id="UP001189429"/>
    </source>
</evidence>
<organism evidence="1 2">
    <name type="scientific">Prorocentrum cordatum</name>
    <dbReference type="NCBI Taxonomy" id="2364126"/>
    <lineage>
        <taxon>Eukaryota</taxon>
        <taxon>Sar</taxon>
        <taxon>Alveolata</taxon>
        <taxon>Dinophyceae</taxon>
        <taxon>Prorocentrales</taxon>
        <taxon>Prorocentraceae</taxon>
        <taxon>Prorocentrum</taxon>
    </lineage>
</organism>
<comment type="caution">
    <text evidence="1">The sequence shown here is derived from an EMBL/GenBank/DDBJ whole genome shotgun (WGS) entry which is preliminary data.</text>
</comment>
<protein>
    <submittedName>
        <fullName evidence="1">Uncharacterized protein</fullName>
    </submittedName>
</protein>
<accession>A0ABN9QA84</accession>
<gene>
    <name evidence="1" type="ORF">PCOR1329_LOCUS9362</name>
</gene>
<evidence type="ECO:0000313" key="1">
    <source>
        <dbReference type="EMBL" id="CAK0801504.1"/>
    </source>
</evidence>
<feature type="non-terminal residue" evidence="1">
    <location>
        <position position="1053"/>
    </location>
</feature>
<dbReference type="EMBL" id="CAUYUJ010002600">
    <property type="protein sequence ID" value="CAK0801504.1"/>
    <property type="molecule type" value="Genomic_DNA"/>
</dbReference>
<reference evidence="1" key="1">
    <citation type="submission" date="2023-10" db="EMBL/GenBank/DDBJ databases">
        <authorList>
            <person name="Chen Y."/>
            <person name="Shah S."/>
            <person name="Dougan E. K."/>
            <person name="Thang M."/>
            <person name="Chan C."/>
        </authorList>
    </citation>
    <scope>NUCLEOTIDE SEQUENCE [LARGE SCALE GENOMIC DNA]</scope>
</reference>
<name>A0ABN9QA84_9DINO</name>
<dbReference type="Proteomes" id="UP001189429">
    <property type="component" value="Unassembled WGS sequence"/>
</dbReference>
<proteinExistence type="predicted"/>